<dbReference type="Gene3D" id="3.40.710.10">
    <property type="entry name" value="DD-peptidase/beta-lactamase superfamily"/>
    <property type="match status" value="1"/>
</dbReference>
<dbReference type="InterPro" id="IPR001466">
    <property type="entry name" value="Beta-lactam-related"/>
</dbReference>
<feature type="domain" description="Beta-lactamase-related" evidence="2">
    <location>
        <begin position="53"/>
        <end position="357"/>
    </location>
</feature>
<dbReference type="SUPFAM" id="SSF56601">
    <property type="entry name" value="beta-lactamase/transpeptidase-like"/>
    <property type="match status" value="1"/>
</dbReference>
<name>A0A4R5VUH4_9BURK</name>
<dbReference type="Pfam" id="PF00144">
    <property type="entry name" value="Beta-lactamase"/>
    <property type="match status" value="1"/>
</dbReference>
<evidence type="ECO:0000313" key="4">
    <source>
        <dbReference type="Proteomes" id="UP000294829"/>
    </source>
</evidence>
<proteinExistence type="predicted"/>
<dbReference type="OrthoDB" id="9801061at2"/>
<evidence type="ECO:0000256" key="1">
    <source>
        <dbReference type="SAM" id="SignalP"/>
    </source>
</evidence>
<dbReference type="GO" id="GO:0016787">
    <property type="term" value="F:hydrolase activity"/>
    <property type="evidence" value="ECO:0007669"/>
    <property type="project" value="UniProtKB-KW"/>
</dbReference>
<dbReference type="Proteomes" id="UP000294829">
    <property type="component" value="Unassembled WGS sequence"/>
</dbReference>
<dbReference type="InterPro" id="IPR012338">
    <property type="entry name" value="Beta-lactam/transpept-like"/>
</dbReference>
<protein>
    <submittedName>
        <fullName evidence="3">Class A beta-lactamase-related serine hydrolase</fullName>
    </submittedName>
</protein>
<feature type="chain" id="PRO_5020934457" evidence="1">
    <location>
        <begin position="35"/>
        <end position="384"/>
    </location>
</feature>
<reference evidence="3 4" key="1">
    <citation type="submission" date="2019-03" db="EMBL/GenBank/DDBJ databases">
        <title>Sapientia aquatica gen. nov., sp. nov., isolated from a crater lake.</title>
        <authorList>
            <person name="Felfoldi T."/>
            <person name="Szabo A."/>
            <person name="Toth E."/>
            <person name="Schumann P."/>
            <person name="Keki Z."/>
            <person name="Marialigeti K."/>
            <person name="Mathe I."/>
        </authorList>
    </citation>
    <scope>NUCLEOTIDE SEQUENCE [LARGE SCALE GENOMIC DNA]</scope>
    <source>
        <strain evidence="3 4">SA-152</strain>
    </source>
</reference>
<gene>
    <name evidence="3" type="ORF">E2I14_15810</name>
</gene>
<dbReference type="RefSeq" id="WP_133330293.1">
    <property type="nucleotide sequence ID" value="NZ_SMYL01000010.1"/>
</dbReference>
<accession>A0A4R5VUH4</accession>
<evidence type="ECO:0000313" key="3">
    <source>
        <dbReference type="EMBL" id="TDK62768.1"/>
    </source>
</evidence>
<keyword evidence="1" id="KW-0732">Signal</keyword>
<organism evidence="3 4">
    <name type="scientific">Sapientia aquatica</name>
    <dbReference type="NCBI Taxonomy" id="1549640"/>
    <lineage>
        <taxon>Bacteria</taxon>
        <taxon>Pseudomonadati</taxon>
        <taxon>Pseudomonadota</taxon>
        <taxon>Betaproteobacteria</taxon>
        <taxon>Burkholderiales</taxon>
        <taxon>Oxalobacteraceae</taxon>
        <taxon>Sapientia</taxon>
    </lineage>
</organism>
<feature type="signal peptide" evidence="1">
    <location>
        <begin position="1"/>
        <end position="34"/>
    </location>
</feature>
<keyword evidence="4" id="KW-1185">Reference proteome</keyword>
<dbReference type="PANTHER" id="PTHR46825">
    <property type="entry name" value="D-ALANYL-D-ALANINE-CARBOXYPEPTIDASE/ENDOPEPTIDASE AMPH"/>
    <property type="match status" value="1"/>
</dbReference>
<dbReference type="PANTHER" id="PTHR46825:SF9">
    <property type="entry name" value="BETA-LACTAMASE-RELATED DOMAIN-CONTAINING PROTEIN"/>
    <property type="match status" value="1"/>
</dbReference>
<comment type="caution">
    <text evidence="3">The sequence shown here is derived from an EMBL/GenBank/DDBJ whole genome shotgun (WGS) entry which is preliminary data.</text>
</comment>
<sequence length="384" mass="41450">MMRFQFYERAAIGNIVGSLSIAALVSLPPNGALAQTPSTDNTLLRMIETAKSGGLQSGEIVLADRSGISADQAFGLADKETGRINQRGANWLWASVTKQITAVLILQLVEEGKLSLEGTISAYLPEFTGAYAKQITVKQLLQHVSGLPNPSETKENLDGVPEFYTQTKLNHSNFTQAIGFCSGAPKSKPDEKFEYNNCDYLVLGAILEKLTGKTFDKLVSERIATPLELQSLASSSDRIDNRAIGYTTDGKRYPAINVTTFGASGALAGSASDLAKFDLGLLNGKLVNSESLATMWKGEPTLGYEALGVWSFPARLAGCKEPVKLIERRGDVAGIQVRNVIAPDQGRVLVIFSNDDTIDFGEVWQGKGLSFELLSIAFCSDNRR</sequence>
<keyword evidence="3" id="KW-0378">Hydrolase</keyword>
<dbReference type="EMBL" id="SMYL01000010">
    <property type="protein sequence ID" value="TDK62768.1"/>
    <property type="molecule type" value="Genomic_DNA"/>
</dbReference>
<evidence type="ECO:0000259" key="2">
    <source>
        <dbReference type="Pfam" id="PF00144"/>
    </source>
</evidence>
<dbReference type="InterPro" id="IPR050491">
    <property type="entry name" value="AmpC-like"/>
</dbReference>
<dbReference type="AlphaFoldDB" id="A0A4R5VUH4"/>